<evidence type="ECO:0000313" key="3">
    <source>
        <dbReference type="EMBL" id="KAK6158679.1"/>
    </source>
</evidence>
<evidence type="ECO:0000259" key="1">
    <source>
        <dbReference type="Pfam" id="PF03108"/>
    </source>
</evidence>
<feature type="domain" description="Transposase MuDR plant" evidence="1">
    <location>
        <begin position="154"/>
        <end position="217"/>
    </location>
</feature>
<dbReference type="PANTHER" id="PTHR31973">
    <property type="entry name" value="POLYPROTEIN, PUTATIVE-RELATED"/>
    <property type="match status" value="1"/>
</dbReference>
<organism evidence="3 4">
    <name type="scientific">Rehmannia glutinosa</name>
    <name type="common">Chinese foxglove</name>
    <dbReference type="NCBI Taxonomy" id="99300"/>
    <lineage>
        <taxon>Eukaryota</taxon>
        <taxon>Viridiplantae</taxon>
        <taxon>Streptophyta</taxon>
        <taxon>Embryophyta</taxon>
        <taxon>Tracheophyta</taxon>
        <taxon>Spermatophyta</taxon>
        <taxon>Magnoliopsida</taxon>
        <taxon>eudicotyledons</taxon>
        <taxon>Gunneridae</taxon>
        <taxon>Pentapetalae</taxon>
        <taxon>asterids</taxon>
        <taxon>lamiids</taxon>
        <taxon>Lamiales</taxon>
        <taxon>Orobanchaceae</taxon>
        <taxon>Rehmannieae</taxon>
        <taxon>Rehmannia</taxon>
    </lineage>
</organism>
<evidence type="ECO:0000313" key="4">
    <source>
        <dbReference type="Proteomes" id="UP001318860"/>
    </source>
</evidence>
<comment type="caution">
    <text evidence="3">The sequence shown here is derived from an EMBL/GenBank/DDBJ whole genome shotgun (WGS) entry which is preliminary data.</text>
</comment>
<sequence>MDKVTKQSIPQGEWTENTDYINFEITGILIPMDCTFSTLHEILEQQLQVSRDEERIQIKYKLREYLPPLKIENDFNLKFYLEVKSKEEDSIKFPLCKDLLVNLENQLLLKSKETSLHETAHQNAMEGTNSISEESSAMENMGQNLIDYIDYEQIQIGNVYNNKDELIKHINSFALKNQFQYKVNKSCNKQYHIKCLDQNCNWHLKASLRTMTTKFIIRKYDNNHTCPLDKRMNESRQATAKMVGHIIKSKYLNNIKTVYTTTDIIRDMKNEHGISLDYIKVWRSKDKALEIIRGRLDESYQKLPVYLYMLEKTNPGLITELVRKDDNIFLFLFMAINASINGWKHCRPVVVVDGTLLKASYGGTLLSACTHDGNGSIFPLAFAIVDSENDRSWVWFFIKFRQTFGLRESMCIVSDKHISIETTINEVQIIKYF</sequence>
<dbReference type="PANTHER" id="PTHR31973:SF113">
    <property type="entry name" value="PROTEIN FAR1-RELATED SEQUENCE 5-LIKE"/>
    <property type="match status" value="1"/>
</dbReference>
<dbReference type="Pfam" id="PF10551">
    <property type="entry name" value="MULE"/>
    <property type="match status" value="1"/>
</dbReference>
<dbReference type="InterPro" id="IPR004332">
    <property type="entry name" value="Transposase_MuDR"/>
</dbReference>
<dbReference type="Proteomes" id="UP001318860">
    <property type="component" value="Unassembled WGS sequence"/>
</dbReference>
<name>A0ABR0XHV1_REHGL</name>
<gene>
    <name evidence="3" type="ORF">DH2020_005993</name>
</gene>
<keyword evidence="4" id="KW-1185">Reference proteome</keyword>
<dbReference type="InterPro" id="IPR018289">
    <property type="entry name" value="MULE_transposase_dom"/>
</dbReference>
<evidence type="ECO:0000259" key="2">
    <source>
        <dbReference type="Pfam" id="PF10551"/>
    </source>
</evidence>
<dbReference type="EMBL" id="JABTTQ020000004">
    <property type="protein sequence ID" value="KAK6158679.1"/>
    <property type="molecule type" value="Genomic_DNA"/>
</dbReference>
<proteinExistence type="predicted"/>
<accession>A0ABR0XHV1</accession>
<feature type="domain" description="MULE transposase" evidence="2">
    <location>
        <begin position="349"/>
        <end position="427"/>
    </location>
</feature>
<dbReference type="Pfam" id="PF03108">
    <property type="entry name" value="DBD_Tnp_Mut"/>
    <property type="match status" value="1"/>
</dbReference>
<reference evidence="3 4" key="1">
    <citation type="journal article" date="2021" name="Comput. Struct. Biotechnol. J.">
        <title>De novo genome assembly of the potent medicinal plant Rehmannia glutinosa using nanopore technology.</title>
        <authorList>
            <person name="Ma L."/>
            <person name="Dong C."/>
            <person name="Song C."/>
            <person name="Wang X."/>
            <person name="Zheng X."/>
            <person name="Niu Y."/>
            <person name="Chen S."/>
            <person name="Feng W."/>
        </authorList>
    </citation>
    <scope>NUCLEOTIDE SEQUENCE [LARGE SCALE GENOMIC DNA]</scope>
    <source>
        <strain evidence="3">DH-2019</strain>
    </source>
</reference>
<protein>
    <submittedName>
        <fullName evidence="3">Uncharacterized protein</fullName>
    </submittedName>
</protein>